<gene>
    <name evidence="1" type="ORF">ID09_05505</name>
</gene>
<organism evidence="1 2">
    <name type="scientific">Streptococcus suis 6407</name>
    <dbReference type="NCBI Taxonomy" id="1214179"/>
    <lineage>
        <taxon>Bacteria</taxon>
        <taxon>Bacillati</taxon>
        <taxon>Bacillota</taxon>
        <taxon>Bacilli</taxon>
        <taxon>Lactobacillales</taxon>
        <taxon>Streptococcaceae</taxon>
        <taxon>Streptococcus</taxon>
    </lineage>
</organism>
<name>A0A075SGV6_STRSU</name>
<evidence type="ECO:0000313" key="2">
    <source>
        <dbReference type="Proteomes" id="UP000028185"/>
    </source>
</evidence>
<proteinExistence type="predicted"/>
<accession>A0A075SGV6</accession>
<dbReference type="RefSeq" id="WP_024381037.1">
    <property type="nucleotide sequence ID" value="NZ_ALLE01000030.1"/>
</dbReference>
<protein>
    <submittedName>
        <fullName evidence="1">Bacteriocin-type signal sequence</fullName>
    </submittedName>
</protein>
<dbReference type="EMBL" id="CP008921">
    <property type="protein sequence ID" value="AIG43509.1"/>
    <property type="molecule type" value="Genomic_DNA"/>
</dbReference>
<dbReference type="AlphaFoldDB" id="A0A075SGV6"/>
<reference evidence="1 2" key="1">
    <citation type="journal article" date="2014" name="Genome Announc.">
        <title>Whole-Genome Sequence of Streptococcus suis Serotype 4 Reference Strain 6407.</title>
        <authorList>
            <person name="Wang K."/>
            <person name="Chen J."/>
            <person name="Yao H."/>
            <person name="Lu C."/>
        </authorList>
    </citation>
    <scope>NUCLEOTIDE SEQUENCE [LARGE SCALE GENOMIC DNA]</scope>
    <source>
        <strain evidence="1">6407</strain>
    </source>
</reference>
<evidence type="ECO:0000313" key="1">
    <source>
        <dbReference type="EMBL" id="AIG43509.1"/>
    </source>
</evidence>
<dbReference type="PATRIC" id="fig|1214179.4.peg.1066"/>
<dbReference type="Proteomes" id="UP000028185">
    <property type="component" value="Chromosome"/>
</dbReference>
<dbReference type="HOGENOM" id="CLU_3104130_0_0_9"/>
<sequence>MKNNLLDNYRNFPKISTDNLKSIKGGGDTVFDKVNHFFCDLINCRGKGRMN</sequence>